<sequence length="705" mass="80416">MIDLSLTVQKWNDDYNTIEIKDLCTSIKMNTSIKNVTTELQFTIGYEYKNYYYYNFELGDIVYLCVNGQQMFYGKITDSEFNLGSNTQTFTCYDLVWWVCKNNITENFRDVTVKQAIWTVFSKFDSTKFDVDVNELGKYADMKISNHRIKNKSAKDVLLAIMSDVTRMTGIYYYIHMDFKGRVVVTECDKYYSELTIQQSSEDVANGNLIDYTVTRSIQDMVNRVIIYDSEYVEIAPLYPENTLSARETNKNRYGIIQDTVVLSKDEDLDALIKEADEDEDIDGLTGKEQAKIAHAYNSKLLKIENQLKTTGYPTSEVLVKCLGDINYKVGYGVMCKLPDSEFYDKFMYITASEFDFIPNSDHWINMLTLSPSKHKELTTWSDIEEVVVDKNGNIIQGEGSTLGNSAVIKKALEWAYETANNDNIGYSQNMNLRWGTDYYDCSTFVITAYRYAGLSLEGATYTGNMYHTFLAEGFEDVTSEVNLATGEGLIAGDVLLNTIQHTEIYTGNGKKIGAHSGRSPKPDQVSENNYVNYPWNYVLRYVITENEGEEDVDLGGNSGLVSNKYIELLKSLEGFTPTWDNSSKTGAIGYGTDASGNVGERLKKQGVTVCTKKEAEEWLREEIDYWSKLVKKKCDAMNVRLDQQRFDVMVDICYQWGEQQWALLDLMAESGSMSEVKSYIMGLGYPRRDKARVNMLSGRYEIDE</sequence>
<dbReference type="InterPro" id="IPR023346">
    <property type="entry name" value="Lysozyme-like_dom_sf"/>
</dbReference>
<dbReference type="Gene3D" id="1.10.530.40">
    <property type="match status" value="1"/>
</dbReference>
<evidence type="ECO:0000313" key="9">
    <source>
        <dbReference type="EMBL" id="EEP53946.1"/>
    </source>
</evidence>
<protein>
    <recommendedName>
        <fullName evidence="7">Lysozyme</fullName>
        <ecNumber evidence="7">3.2.1.17</ecNumber>
    </recommendedName>
</protein>
<evidence type="ECO:0000256" key="6">
    <source>
        <dbReference type="ARBA" id="ARBA00022807"/>
    </source>
</evidence>
<dbReference type="Pfam" id="PF24032">
    <property type="entry name" value="YQBQ"/>
    <property type="match status" value="1"/>
</dbReference>
<comment type="catalytic activity">
    <reaction evidence="7">
        <text>Hydrolysis of (1-&gt;4)-beta-linkages between N-acetylmuramic acid and N-acetyl-D-glucosamine residues in a peptidoglycan and between N-acetyl-D-glucosamine residues in chitodextrins.</text>
        <dbReference type="EC" id="3.2.1.17"/>
    </reaction>
</comment>
<name>C4IKA1_CLOBU</name>
<dbReference type="SUPFAM" id="SSF54001">
    <property type="entry name" value="Cysteine proteinases"/>
    <property type="match status" value="1"/>
</dbReference>
<dbReference type="PROSITE" id="PS51935">
    <property type="entry name" value="NLPC_P60"/>
    <property type="match status" value="1"/>
</dbReference>
<keyword evidence="7" id="KW-0326">Glycosidase</keyword>
<dbReference type="Proteomes" id="UP000003081">
    <property type="component" value="Unassembled WGS sequence"/>
</dbReference>
<dbReference type="InterPro" id="IPR057370">
    <property type="entry name" value="ELLD"/>
</dbReference>
<dbReference type="Pfam" id="PF00959">
    <property type="entry name" value="Phage_lysozyme"/>
    <property type="match status" value="1"/>
</dbReference>
<reference evidence="9 10" key="1">
    <citation type="submission" date="2009-08" db="EMBL/GenBank/DDBJ databases">
        <authorList>
            <person name="Shrivastava S."/>
            <person name="Brinkac L.B."/>
            <person name="Brown J.L."/>
            <person name="Bruce D.B."/>
            <person name="Detter C."/>
            <person name="Green L.D."/>
            <person name="Munk C.A."/>
            <person name="Rogers Y.C."/>
            <person name="Tapia R."/>
            <person name="Sims D.R."/>
            <person name="Smith L.A."/>
            <person name="Smith T.J."/>
            <person name="Sutton G."/>
            <person name="Brettin T."/>
        </authorList>
    </citation>
    <scope>NUCLEOTIDE SEQUENCE [LARGE SCALE GENOMIC DNA]</scope>
    <source>
        <strain evidence="10">E4 str. BoNT E BL5262</strain>
    </source>
</reference>
<dbReference type="InterPro" id="IPR000064">
    <property type="entry name" value="NLP_P60_dom"/>
</dbReference>
<organism evidence="9 10">
    <name type="scientific">Clostridium butyricum E4 str. BoNT E BL5262</name>
    <dbReference type="NCBI Taxonomy" id="632245"/>
    <lineage>
        <taxon>Bacteria</taxon>
        <taxon>Bacillati</taxon>
        <taxon>Bacillota</taxon>
        <taxon>Clostridia</taxon>
        <taxon>Eubacteriales</taxon>
        <taxon>Clostridiaceae</taxon>
        <taxon>Clostridium</taxon>
    </lineage>
</organism>
<dbReference type="EMBL" id="ACOM01000005">
    <property type="protein sequence ID" value="EEP53946.1"/>
    <property type="molecule type" value="Genomic_DNA"/>
</dbReference>
<dbReference type="InterPro" id="IPR002196">
    <property type="entry name" value="Glyco_hydro_24"/>
</dbReference>
<evidence type="ECO:0000256" key="5">
    <source>
        <dbReference type="ARBA" id="ARBA00022801"/>
    </source>
</evidence>
<dbReference type="GO" id="GO:0016998">
    <property type="term" value="P:cell wall macromolecule catabolic process"/>
    <property type="evidence" value="ECO:0007669"/>
    <property type="project" value="InterPro"/>
</dbReference>
<dbReference type="Pfam" id="PF25309">
    <property type="entry name" value="ELLD"/>
    <property type="match status" value="1"/>
</dbReference>
<dbReference type="GO" id="GO:0009253">
    <property type="term" value="P:peptidoglycan catabolic process"/>
    <property type="evidence" value="ECO:0007669"/>
    <property type="project" value="InterPro"/>
</dbReference>
<evidence type="ECO:0000313" key="10">
    <source>
        <dbReference type="Proteomes" id="UP000003081"/>
    </source>
</evidence>
<feature type="domain" description="NlpC/P60" evidence="8">
    <location>
        <begin position="402"/>
        <end position="543"/>
    </location>
</feature>
<dbReference type="eggNOG" id="COG0791">
    <property type="taxonomic scope" value="Bacteria"/>
</dbReference>
<dbReference type="InterPro" id="IPR023347">
    <property type="entry name" value="Lysozyme_dom_sf"/>
</dbReference>
<proteinExistence type="inferred from homology"/>
<dbReference type="EC" id="3.2.1.17" evidence="7"/>
<comment type="caution">
    <text evidence="9">The sequence shown here is derived from an EMBL/GenBank/DDBJ whole genome shotgun (WGS) entry which is preliminary data.</text>
</comment>
<dbReference type="AlphaFoldDB" id="C4IKA1"/>
<dbReference type="InterPro" id="IPR038765">
    <property type="entry name" value="Papain-like_cys_pep_sf"/>
</dbReference>
<dbReference type="SUPFAM" id="SSF53955">
    <property type="entry name" value="Lysozyme-like"/>
    <property type="match status" value="1"/>
</dbReference>
<keyword evidence="5 7" id="KW-0378">Hydrolase</keyword>
<keyword evidence="4" id="KW-0645">Protease</keyword>
<dbReference type="GO" id="GO:0006508">
    <property type="term" value="P:proteolysis"/>
    <property type="evidence" value="ECO:0007669"/>
    <property type="project" value="UniProtKB-KW"/>
</dbReference>
<evidence type="ECO:0000259" key="8">
    <source>
        <dbReference type="PROSITE" id="PS51935"/>
    </source>
</evidence>
<evidence type="ECO:0000256" key="7">
    <source>
        <dbReference type="RuleBase" id="RU003788"/>
    </source>
</evidence>
<evidence type="ECO:0000256" key="1">
    <source>
        <dbReference type="ARBA" id="ARBA00007074"/>
    </source>
</evidence>
<keyword evidence="6" id="KW-0788">Thiol protease</keyword>
<dbReference type="GO" id="GO:0031640">
    <property type="term" value="P:killing of cells of another organism"/>
    <property type="evidence" value="ECO:0007669"/>
    <property type="project" value="UniProtKB-KW"/>
</dbReference>
<dbReference type="InterPro" id="IPR056937">
    <property type="entry name" value="YqbQ/XkdQ"/>
</dbReference>
<evidence type="ECO:0000256" key="3">
    <source>
        <dbReference type="ARBA" id="ARBA00022638"/>
    </source>
</evidence>
<comment type="similarity">
    <text evidence="7">Belongs to the glycosyl hydrolase 24 family.</text>
</comment>
<accession>C4IKA1</accession>
<dbReference type="GO" id="GO:0008234">
    <property type="term" value="F:cysteine-type peptidase activity"/>
    <property type="evidence" value="ECO:0007669"/>
    <property type="project" value="UniProtKB-KW"/>
</dbReference>
<dbReference type="HOGENOM" id="CLU_413723_0_0_9"/>
<dbReference type="RefSeq" id="WP_003409198.1">
    <property type="nucleotide sequence ID" value="NZ_ACOM01000005.1"/>
</dbReference>
<keyword evidence="3 7" id="KW-0081">Bacteriolytic enzyme</keyword>
<dbReference type="GO" id="GO:0042742">
    <property type="term" value="P:defense response to bacterium"/>
    <property type="evidence" value="ECO:0007669"/>
    <property type="project" value="UniProtKB-KW"/>
</dbReference>
<dbReference type="Gene3D" id="3.90.1720.10">
    <property type="entry name" value="endopeptidase domain like (from Nostoc punctiforme)"/>
    <property type="match status" value="1"/>
</dbReference>
<evidence type="ECO:0000256" key="4">
    <source>
        <dbReference type="ARBA" id="ARBA00022670"/>
    </source>
</evidence>
<gene>
    <name evidence="9" type="ORF">CLP_1284</name>
</gene>
<evidence type="ECO:0000256" key="2">
    <source>
        <dbReference type="ARBA" id="ARBA00022529"/>
    </source>
</evidence>
<dbReference type="GO" id="GO:0003796">
    <property type="term" value="F:lysozyme activity"/>
    <property type="evidence" value="ECO:0007669"/>
    <property type="project" value="UniProtKB-EC"/>
</dbReference>
<comment type="similarity">
    <text evidence="1">Belongs to the peptidase C40 family.</text>
</comment>
<keyword evidence="10" id="KW-1185">Reference proteome</keyword>
<keyword evidence="2 7" id="KW-0929">Antimicrobial</keyword>